<dbReference type="PANTHER" id="PTHR39515:SF2">
    <property type="entry name" value="HTH-TYPE TRANSCRIPTIONAL REGULATOR RV0880"/>
    <property type="match status" value="1"/>
</dbReference>
<accession>A0A6L9W278</accession>
<feature type="domain" description="HTH marR-type" evidence="4">
    <location>
        <begin position="8"/>
        <end position="142"/>
    </location>
</feature>
<dbReference type="SUPFAM" id="SSF46785">
    <property type="entry name" value="Winged helix' DNA-binding domain"/>
    <property type="match status" value="1"/>
</dbReference>
<keyword evidence="2" id="KW-0238">DNA-binding</keyword>
<evidence type="ECO:0000313" key="6">
    <source>
        <dbReference type="Proteomes" id="UP000479241"/>
    </source>
</evidence>
<dbReference type="Gene3D" id="1.10.10.10">
    <property type="entry name" value="Winged helix-like DNA-binding domain superfamily/Winged helix DNA-binding domain"/>
    <property type="match status" value="1"/>
</dbReference>
<dbReference type="AlphaFoldDB" id="A0A6L9W278"/>
<dbReference type="RefSeq" id="WP_163204731.1">
    <property type="nucleotide sequence ID" value="NZ_JAAGWG010000012.1"/>
</dbReference>
<proteinExistence type="predicted"/>
<evidence type="ECO:0000256" key="3">
    <source>
        <dbReference type="ARBA" id="ARBA00023163"/>
    </source>
</evidence>
<dbReference type="GO" id="GO:0003677">
    <property type="term" value="F:DNA binding"/>
    <property type="evidence" value="ECO:0007669"/>
    <property type="project" value="UniProtKB-KW"/>
</dbReference>
<comment type="caution">
    <text evidence="5">The sequence shown here is derived from an EMBL/GenBank/DDBJ whole genome shotgun (WGS) entry which is preliminary data.</text>
</comment>
<keyword evidence="1" id="KW-0805">Transcription regulation</keyword>
<evidence type="ECO:0000313" key="5">
    <source>
        <dbReference type="EMBL" id="NEK86093.1"/>
    </source>
</evidence>
<dbReference type="InterPro" id="IPR052526">
    <property type="entry name" value="HTH-type_Bedaq_tolerance"/>
</dbReference>
<dbReference type="InterPro" id="IPR000835">
    <property type="entry name" value="HTH_MarR-typ"/>
</dbReference>
<dbReference type="PANTHER" id="PTHR39515">
    <property type="entry name" value="CONSERVED PROTEIN"/>
    <property type="match status" value="1"/>
</dbReference>
<dbReference type="InterPro" id="IPR023187">
    <property type="entry name" value="Tscrpt_reg_MarR-type_CS"/>
</dbReference>
<evidence type="ECO:0000256" key="2">
    <source>
        <dbReference type="ARBA" id="ARBA00023125"/>
    </source>
</evidence>
<dbReference type="GO" id="GO:0003700">
    <property type="term" value="F:DNA-binding transcription factor activity"/>
    <property type="evidence" value="ECO:0007669"/>
    <property type="project" value="InterPro"/>
</dbReference>
<dbReference type="EMBL" id="JAAGWG010000012">
    <property type="protein sequence ID" value="NEK86093.1"/>
    <property type="molecule type" value="Genomic_DNA"/>
</dbReference>
<dbReference type="SMART" id="SM00347">
    <property type="entry name" value="HTH_MARR"/>
    <property type="match status" value="1"/>
</dbReference>
<dbReference type="InterPro" id="IPR036390">
    <property type="entry name" value="WH_DNA-bd_sf"/>
</dbReference>
<dbReference type="PROSITE" id="PS50995">
    <property type="entry name" value="HTH_MARR_2"/>
    <property type="match status" value="1"/>
</dbReference>
<sequence>MPLAPHTRDRLMGSVAQLIRAGRHLSTRAAAQLHGDLPSFGWALLLPLEQEGVLRCSALAARAGIDVSVASRQLAALERSGYLRRHPDPRDGRAALFELTGHGADALATSRALRSGWALTALADWDEPDAGRLADLLERLVADIDAAGSAQRGAQPVAAG</sequence>
<dbReference type="Proteomes" id="UP000479241">
    <property type="component" value="Unassembled WGS sequence"/>
</dbReference>
<organism evidence="5 6">
    <name type="scientific">Blastococcus saxobsidens</name>
    <dbReference type="NCBI Taxonomy" id="138336"/>
    <lineage>
        <taxon>Bacteria</taxon>
        <taxon>Bacillati</taxon>
        <taxon>Actinomycetota</taxon>
        <taxon>Actinomycetes</taxon>
        <taxon>Geodermatophilales</taxon>
        <taxon>Geodermatophilaceae</taxon>
        <taxon>Blastococcus</taxon>
    </lineage>
</organism>
<keyword evidence="3" id="KW-0804">Transcription</keyword>
<dbReference type="InterPro" id="IPR036388">
    <property type="entry name" value="WH-like_DNA-bd_sf"/>
</dbReference>
<gene>
    <name evidence="5" type="ORF">GCU60_10025</name>
</gene>
<protein>
    <submittedName>
        <fullName evidence="5">MarR family transcriptional regulator</fullName>
    </submittedName>
</protein>
<reference evidence="5 6" key="1">
    <citation type="submission" date="2019-12" db="EMBL/GenBank/DDBJ databases">
        <title>the WGS of Blastococcus saxobsidens 67B17.</title>
        <authorList>
            <person name="Jiang Z."/>
        </authorList>
    </citation>
    <scope>NUCLEOTIDE SEQUENCE [LARGE SCALE GENOMIC DNA]</scope>
    <source>
        <strain evidence="5 6">67B17</strain>
    </source>
</reference>
<dbReference type="Pfam" id="PF01047">
    <property type="entry name" value="MarR"/>
    <property type="match status" value="1"/>
</dbReference>
<evidence type="ECO:0000259" key="4">
    <source>
        <dbReference type="PROSITE" id="PS50995"/>
    </source>
</evidence>
<name>A0A6L9W278_9ACTN</name>
<evidence type="ECO:0000256" key="1">
    <source>
        <dbReference type="ARBA" id="ARBA00023015"/>
    </source>
</evidence>
<dbReference type="PROSITE" id="PS01117">
    <property type="entry name" value="HTH_MARR_1"/>
    <property type="match status" value="1"/>
</dbReference>